<dbReference type="HOGENOM" id="CLU_2249606_0_0_1"/>
<accession>M2MJ01</accession>
<gene>
    <name evidence="2" type="ORF">BAUCODRAFT_34023</name>
</gene>
<dbReference type="KEGG" id="bcom:BAUCODRAFT_34023"/>
<name>M2MJ01_BAUPA</name>
<reference evidence="2 3" key="1">
    <citation type="journal article" date="2012" name="PLoS Pathog.">
        <title>Diverse lifestyles and strategies of plant pathogenesis encoded in the genomes of eighteen Dothideomycetes fungi.</title>
        <authorList>
            <person name="Ohm R.A."/>
            <person name="Feau N."/>
            <person name="Henrissat B."/>
            <person name="Schoch C.L."/>
            <person name="Horwitz B.A."/>
            <person name="Barry K.W."/>
            <person name="Condon B.J."/>
            <person name="Copeland A.C."/>
            <person name="Dhillon B."/>
            <person name="Glaser F."/>
            <person name="Hesse C.N."/>
            <person name="Kosti I."/>
            <person name="LaButti K."/>
            <person name="Lindquist E.A."/>
            <person name="Lucas S."/>
            <person name="Salamov A.A."/>
            <person name="Bradshaw R.E."/>
            <person name="Ciuffetti L."/>
            <person name="Hamelin R.C."/>
            <person name="Kema G.H.J."/>
            <person name="Lawrence C."/>
            <person name="Scott J.A."/>
            <person name="Spatafora J.W."/>
            <person name="Turgeon B.G."/>
            <person name="de Wit P.J.G.M."/>
            <person name="Zhong S."/>
            <person name="Goodwin S.B."/>
            <person name="Grigoriev I.V."/>
        </authorList>
    </citation>
    <scope>NUCLEOTIDE SEQUENCE [LARGE SCALE GENOMIC DNA]</scope>
    <source>
        <strain evidence="2 3">UAMH 10762</strain>
    </source>
</reference>
<sequence length="104" mass="11637">MHNSKADVAGRSQAGVDLTRHDDRCPRVPSGEYRKVILLDPTGQRWRVIHACCSLSLVLLVPESQPKVACVSVTERRAFAGQPSDYPCRWDTLASTWRLPHANK</sequence>
<feature type="region of interest" description="Disordered" evidence="1">
    <location>
        <begin position="1"/>
        <end position="23"/>
    </location>
</feature>
<proteinExistence type="predicted"/>
<dbReference type="AlphaFoldDB" id="M2MJ01"/>
<protein>
    <submittedName>
        <fullName evidence="2">Uncharacterized protein</fullName>
    </submittedName>
</protein>
<evidence type="ECO:0000313" key="3">
    <source>
        <dbReference type="Proteomes" id="UP000011761"/>
    </source>
</evidence>
<dbReference type="EMBL" id="KB445555">
    <property type="protein sequence ID" value="EMC96646.1"/>
    <property type="molecule type" value="Genomic_DNA"/>
</dbReference>
<dbReference type="GeneID" id="19112300"/>
<evidence type="ECO:0000313" key="2">
    <source>
        <dbReference type="EMBL" id="EMC96646.1"/>
    </source>
</evidence>
<dbReference type="RefSeq" id="XP_007676130.1">
    <property type="nucleotide sequence ID" value="XM_007677940.1"/>
</dbReference>
<dbReference type="Proteomes" id="UP000011761">
    <property type="component" value="Unassembled WGS sequence"/>
</dbReference>
<evidence type="ECO:0000256" key="1">
    <source>
        <dbReference type="SAM" id="MobiDB-lite"/>
    </source>
</evidence>
<keyword evidence="3" id="KW-1185">Reference proteome</keyword>
<organism evidence="2 3">
    <name type="scientific">Baudoinia panamericana (strain UAMH 10762)</name>
    <name type="common">Angels' share fungus</name>
    <name type="synonym">Baudoinia compniacensis (strain UAMH 10762)</name>
    <dbReference type="NCBI Taxonomy" id="717646"/>
    <lineage>
        <taxon>Eukaryota</taxon>
        <taxon>Fungi</taxon>
        <taxon>Dikarya</taxon>
        <taxon>Ascomycota</taxon>
        <taxon>Pezizomycotina</taxon>
        <taxon>Dothideomycetes</taxon>
        <taxon>Dothideomycetidae</taxon>
        <taxon>Mycosphaerellales</taxon>
        <taxon>Teratosphaeriaceae</taxon>
        <taxon>Baudoinia</taxon>
    </lineage>
</organism>